<name>A0A1Y3U4K0_9ACTN</name>
<dbReference type="UniPathway" id="UPA00219"/>
<dbReference type="PANTHER" id="PTHR30582">
    <property type="entry name" value="L,D-TRANSPEPTIDASE"/>
    <property type="match status" value="1"/>
</dbReference>
<dbReference type="InterPro" id="IPR005490">
    <property type="entry name" value="LD_TPept_cat_dom"/>
</dbReference>
<dbReference type="STRING" id="1118060.GCA_000311845_01209"/>
<dbReference type="Pfam" id="PF03734">
    <property type="entry name" value="YkuD"/>
    <property type="match status" value="1"/>
</dbReference>
<evidence type="ECO:0000256" key="2">
    <source>
        <dbReference type="ARBA" id="ARBA00022679"/>
    </source>
</evidence>
<dbReference type="InterPro" id="IPR038054">
    <property type="entry name" value="LD_TPept-like_central_sf"/>
</dbReference>
<organism evidence="10 11">
    <name type="scientific">Enorma massiliensis</name>
    <dbReference type="NCBI Taxonomy" id="1472761"/>
    <lineage>
        <taxon>Bacteria</taxon>
        <taxon>Bacillati</taxon>
        <taxon>Actinomycetota</taxon>
        <taxon>Coriobacteriia</taxon>
        <taxon>Coriobacteriales</taxon>
        <taxon>Coriobacteriaceae</taxon>
        <taxon>Enorma</taxon>
    </lineage>
</organism>
<comment type="caution">
    <text evidence="10">The sequence shown here is derived from an EMBL/GenBank/DDBJ whole genome shotgun (WGS) entry which is preliminary data.</text>
</comment>
<feature type="compositionally biased region" description="Basic and acidic residues" evidence="7">
    <location>
        <begin position="66"/>
        <end position="78"/>
    </location>
</feature>
<proteinExistence type="predicted"/>
<protein>
    <recommendedName>
        <fullName evidence="9">L,D-TPase catalytic domain-containing protein</fullName>
    </recommendedName>
</protein>
<keyword evidence="8" id="KW-0472">Membrane</keyword>
<dbReference type="InterPro" id="IPR022029">
    <property type="entry name" value="YoaR-like_PG-bd"/>
</dbReference>
<keyword evidence="8" id="KW-1133">Transmembrane helix</keyword>
<evidence type="ECO:0000256" key="4">
    <source>
        <dbReference type="ARBA" id="ARBA00022984"/>
    </source>
</evidence>
<dbReference type="EMBL" id="NFHO01000003">
    <property type="protein sequence ID" value="OUN43686.1"/>
    <property type="molecule type" value="Genomic_DNA"/>
</dbReference>
<comment type="pathway">
    <text evidence="1 6">Cell wall biogenesis; peptidoglycan biosynthesis.</text>
</comment>
<dbReference type="eggNOG" id="COG1376">
    <property type="taxonomic scope" value="Bacteria"/>
</dbReference>
<keyword evidence="5 6" id="KW-0961">Cell wall biogenesis/degradation</keyword>
<feature type="transmembrane region" description="Helical" evidence="8">
    <location>
        <begin position="86"/>
        <end position="107"/>
    </location>
</feature>
<dbReference type="Gene3D" id="2.40.440.10">
    <property type="entry name" value="L,D-transpeptidase catalytic domain-like"/>
    <property type="match status" value="1"/>
</dbReference>
<dbReference type="GO" id="GO:0005576">
    <property type="term" value="C:extracellular region"/>
    <property type="evidence" value="ECO:0007669"/>
    <property type="project" value="TreeGrafter"/>
</dbReference>
<dbReference type="Pfam" id="PF12229">
    <property type="entry name" value="PG_binding_4"/>
    <property type="match status" value="1"/>
</dbReference>
<dbReference type="GO" id="GO:0071972">
    <property type="term" value="F:peptidoglycan L,D-transpeptidase activity"/>
    <property type="evidence" value="ECO:0007669"/>
    <property type="project" value="TreeGrafter"/>
</dbReference>
<dbReference type="Gene3D" id="3.10.20.800">
    <property type="match status" value="1"/>
</dbReference>
<evidence type="ECO:0000313" key="11">
    <source>
        <dbReference type="Proteomes" id="UP000196560"/>
    </source>
</evidence>
<keyword evidence="11" id="KW-1185">Reference proteome</keyword>
<keyword evidence="8" id="KW-0812">Transmembrane</keyword>
<evidence type="ECO:0000256" key="3">
    <source>
        <dbReference type="ARBA" id="ARBA00022960"/>
    </source>
</evidence>
<dbReference type="GO" id="GO:0016740">
    <property type="term" value="F:transferase activity"/>
    <property type="evidence" value="ECO:0007669"/>
    <property type="project" value="UniProtKB-KW"/>
</dbReference>
<feature type="domain" description="L,D-TPase catalytic" evidence="9">
    <location>
        <begin position="439"/>
        <end position="571"/>
    </location>
</feature>
<evidence type="ECO:0000256" key="5">
    <source>
        <dbReference type="ARBA" id="ARBA00023316"/>
    </source>
</evidence>
<keyword evidence="2" id="KW-0808">Transferase</keyword>
<dbReference type="GO" id="GO:0008360">
    <property type="term" value="P:regulation of cell shape"/>
    <property type="evidence" value="ECO:0007669"/>
    <property type="project" value="UniProtKB-UniRule"/>
</dbReference>
<dbReference type="PROSITE" id="PS52029">
    <property type="entry name" value="LD_TPASE"/>
    <property type="match status" value="1"/>
</dbReference>
<feature type="region of interest" description="Disordered" evidence="7">
    <location>
        <begin position="1"/>
        <end position="78"/>
    </location>
</feature>
<dbReference type="GO" id="GO:0071555">
    <property type="term" value="P:cell wall organization"/>
    <property type="evidence" value="ECO:0007669"/>
    <property type="project" value="UniProtKB-UniRule"/>
</dbReference>
<dbReference type="AlphaFoldDB" id="A0A1Y3U4K0"/>
<dbReference type="GO" id="GO:0018104">
    <property type="term" value="P:peptidoglycan-protein cross-linking"/>
    <property type="evidence" value="ECO:0007669"/>
    <property type="project" value="TreeGrafter"/>
</dbReference>
<reference evidence="11" key="1">
    <citation type="submission" date="2017-04" db="EMBL/GenBank/DDBJ databases">
        <title>Function of individual gut microbiota members based on whole genome sequencing of pure cultures obtained from chicken caecum.</title>
        <authorList>
            <person name="Medvecky M."/>
            <person name="Cejkova D."/>
            <person name="Polansky O."/>
            <person name="Karasova D."/>
            <person name="Kubasova T."/>
            <person name="Cizek A."/>
            <person name="Rychlik I."/>
        </authorList>
    </citation>
    <scope>NUCLEOTIDE SEQUENCE [LARGE SCALE GENOMIC DNA]</scope>
    <source>
        <strain evidence="11">An70</strain>
    </source>
</reference>
<feature type="active site" description="Nucleophile" evidence="6">
    <location>
        <position position="547"/>
    </location>
</feature>
<keyword evidence="3 6" id="KW-0133">Cell shape</keyword>
<keyword evidence="4 6" id="KW-0573">Peptidoglycan synthesis</keyword>
<evidence type="ECO:0000313" key="10">
    <source>
        <dbReference type="EMBL" id="OUN43686.1"/>
    </source>
</evidence>
<evidence type="ECO:0000256" key="6">
    <source>
        <dbReference type="PROSITE-ProRule" id="PRU01373"/>
    </source>
</evidence>
<evidence type="ECO:0000256" key="1">
    <source>
        <dbReference type="ARBA" id="ARBA00004752"/>
    </source>
</evidence>
<dbReference type="SUPFAM" id="SSF141523">
    <property type="entry name" value="L,D-transpeptidase catalytic domain-like"/>
    <property type="match status" value="1"/>
</dbReference>
<dbReference type="PANTHER" id="PTHR30582:SF33">
    <property type="entry name" value="EXPORTED PROTEIN"/>
    <property type="match status" value="1"/>
</dbReference>
<accession>A0A1Y3U4K0</accession>
<dbReference type="InterPro" id="IPR038063">
    <property type="entry name" value="Transpep_catalytic_dom"/>
</dbReference>
<feature type="active site" description="Proton donor/acceptor" evidence="6">
    <location>
        <position position="523"/>
    </location>
</feature>
<evidence type="ECO:0000259" key="9">
    <source>
        <dbReference type="PROSITE" id="PS52029"/>
    </source>
</evidence>
<sequence>MEYYRHNPLEVRSTMRPSDFSSSSDSDKTIISPLPAAPSADARAGRTEVRRTQPGSHFASPQKPETSSRKGKRDERTPRNRRRVPLIVLGVIVALLVIIYAGGAIIFSNVFYPGTTIAGADVSLIGPSSAATRIRSSMNRYSLTVQGPGFSWTYEPESADALFDADAAAQEVLDQNDALRWPVHLFAALTGASEAQAENETVDLTAEADFSLFSDSFDIASFEESLGAAVDSFNEGRSGTFDAASAYDAEAGAFTVDKARSNEKLNRDNIIAYAKLALADLDENASLDKLGDDAFLPLVEGMGDSGIQAACDAANELLGVNISIKMNGNEVASIGSAEVAQWIMFDENLTPTINQEAVSSWASSLADGLNTVGTKRTYTREDGKQITVSGGTYGWSIDNDTLVQSVVDAVNAKQSTEIEVPTSRTGDVYNGQGQRDWGAYIDIDISEQHARYYDASGNLLWESGVITGNPNKGTDTPTGIYMLNRKARGITLRGPKDPETGEYKWESDVDYWMAFVGNSVGLHDATWQASSSFSNPNAYKSVGSHGCVNLPYDKAAALYDMISPGLCVIVHN</sequence>
<dbReference type="SUPFAM" id="SSF143985">
    <property type="entry name" value="L,D-transpeptidase pre-catalytic domain-like"/>
    <property type="match status" value="1"/>
</dbReference>
<dbReference type="RefSeq" id="WP_087185991.1">
    <property type="nucleotide sequence ID" value="NZ_NFHO01000003.1"/>
</dbReference>
<dbReference type="CDD" id="cd16913">
    <property type="entry name" value="YkuD_like"/>
    <property type="match status" value="1"/>
</dbReference>
<dbReference type="Proteomes" id="UP000196560">
    <property type="component" value="Unassembled WGS sequence"/>
</dbReference>
<evidence type="ECO:0000256" key="7">
    <source>
        <dbReference type="SAM" id="MobiDB-lite"/>
    </source>
</evidence>
<evidence type="ECO:0000256" key="8">
    <source>
        <dbReference type="SAM" id="Phobius"/>
    </source>
</evidence>
<gene>
    <name evidence="10" type="ORF">B5G21_03075</name>
</gene>
<dbReference type="InterPro" id="IPR050979">
    <property type="entry name" value="LD-transpeptidase"/>
</dbReference>